<organism evidence="1 2">
    <name type="scientific">Burkholderia cepacia</name>
    <name type="common">Pseudomonas cepacia</name>
    <dbReference type="NCBI Taxonomy" id="292"/>
    <lineage>
        <taxon>Bacteria</taxon>
        <taxon>Pseudomonadati</taxon>
        <taxon>Pseudomonadota</taxon>
        <taxon>Betaproteobacteria</taxon>
        <taxon>Burkholderiales</taxon>
        <taxon>Burkholderiaceae</taxon>
        <taxon>Burkholderia</taxon>
        <taxon>Burkholderia cepacia complex</taxon>
    </lineage>
</organism>
<name>A0AAX2RHH9_BURCE</name>
<comment type="caution">
    <text evidence="1">The sequence shown here is derived from an EMBL/GenBank/DDBJ whole genome shotgun (WGS) entry which is preliminary data.</text>
</comment>
<dbReference type="RefSeq" id="WP_134256835.1">
    <property type="nucleotide sequence ID" value="NZ_SNSG01000032.1"/>
</dbReference>
<dbReference type="Proteomes" id="UP000298234">
    <property type="component" value="Unassembled WGS sequence"/>
</dbReference>
<dbReference type="GeneID" id="99665402"/>
<dbReference type="AlphaFoldDB" id="A0AAX2RHH9"/>
<proteinExistence type="predicted"/>
<evidence type="ECO:0000313" key="2">
    <source>
        <dbReference type="Proteomes" id="UP000298234"/>
    </source>
</evidence>
<evidence type="ECO:0000313" key="1">
    <source>
        <dbReference type="EMBL" id="TEU41619.1"/>
    </source>
</evidence>
<gene>
    <name evidence="1" type="ORF">E3D37_26760</name>
</gene>
<dbReference type="EMBL" id="SNSQ01000035">
    <property type="protein sequence ID" value="TEU41619.1"/>
    <property type="molecule type" value="Genomic_DNA"/>
</dbReference>
<reference evidence="1 2" key="1">
    <citation type="submission" date="2019-03" db="EMBL/GenBank/DDBJ databases">
        <title>Burkholderia cepacia outbreak.</title>
        <authorList>
            <person name="Farzana R."/>
            <person name="Walsh T.R."/>
        </authorList>
    </citation>
    <scope>NUCLEOTIDE SEQUENCE [LARGE SCALE GENOMIC DNA]</scope>
    <source>
        <strain evidence="2">d13</strain>
    </source>
</reference>
<sequence length="70" mass="8135">MKQATTYPVLTPDEAKELLRRKGWSNKALASWWGFSEEYISRTINNVDRKRRDDDALRGLPKCPKALIDN</sequence>
<protein>
    <submittedName>
        <fullName evidence="1">XRE family transcriptional regulator</fullName>
    </submittedName>
</protein>
<accession>A0AAX2RHH9</accession>